<protein>
    <submittedName>
        <fullName evidence="1">Uncharacterized protein</fullName>
    </submittedName>
</protein>
<accession>A0AAN0K856</accession>
<dbReference type="KEGG" id="broo:brsh051_00380"/>
<dbReference type="Proteomes" id="UP001431656">
    <property type="component" value="Chromosome"/>
</dbReference>
<keyword evidence="2" id="KW-1185">Reference proteome</keyword>
<name>A0AAN0K856_9ACTN</name>
<dbReference type="EMBL" id="AP028056">
    <property type="protein sequence ID" value="BEH00757.1"/>
    <property type="molecule type" value="Genomic_DNA"/>
</dbReference>
<evidence type="ECO:0000313" key="1">
    <source>
        <dbReference type="EMBL" id="BEH00757.1"/>
    </source>
</evidence>
<dbReference type="AlphaFoldDB" id="A0AAN0K856"/>
<reference evidence="1" key="1">
    <citation type="journal article" date="2024" name="Int. J. Syst. Evol. Microbiol.">
        <title>Brooklawnia propionicigenes sp. nov., a facultatively anaerobic, propionate-producing bacterium isolated from a methanogenic reactor treating waste from cattle farms.</title>
        <authorList>
            <person name="Akita Y."/>
            <person name="Ueki A."/>
            <person name="Tonouchi A."/>
            <person name="Sugawara Y."/>
            <person name="Honma S."/>
            <person name="Kaku N."/>
            <person name="Ueki K."/>
        </authorList>
    </citation>
    <scope>NUCLEOTIDE SEQUENCE</scope>
    <source>
        <strain evidence="1">SH051</strain>
    </source>
</reference>
<proteinExistence type="predicted"/>
<evidence type="ECO:0000313" key="2">
    <source>
        <dbReference type="Proteomes" id="UP001431656"/>
    </source>
</evidence>
<gene>
    <name evidence="1" type="ORF">brsh051_00380</name>
</gene>
<organism evidence="1 2">
    <name type="scientific">Brooklawnia propionicigenes</name>
    <dbReference type="NCBI Taxonomy" id="3041175"/>
    <lineage>
        <taxon>Bacteria</taxon>
        <taxon>Bacillati</taxon>
        <taxon>Actinomycetota</taxon>
        <taxon>Actinomycetes</taxon>
        <taxon>Propionibacteriales</taxon>
        <taxon>Propionibacteriaceae</taxon>
        <taxon>Brooklawnia</taxon>
    </lineage>
</organism>
<sequence length="85" mass="9284">MPRLNPSPVIMPGVDARQPLRIERPKDAGRACQARRAPPIRTLTVGTGIPPVQPPAIHVDDLRVADYHRRFGLSPTPGTFNIAQS</sequence>